<dbReference type="AlphaFoldDB" id="A0A2M8RAE8"/>
<dbReference type="InterPro" id="IPR036661">
    <property type="entry name" value="Luciferase-like_sf"/>
</dbReference>
<comment type="caution">
    <text evidence="4">The sequence shown here is derived from an EMBL/GenBank/DDBJ whole genome shotgun (WGS) entry which is preliminary data.</text>
</comment>
<dbReference type="Gene3D" id="3.20.20.30">
    <property type="entry name" value="Luciferase-like domain"/>
    <property type="match status" value="1"/>
</dbReference>
<accession>A0A2M8RAE8</accession>
<keyword evidence="5" id="KW-1185">Reference proteome</keyword>
<dbReference type="FunFam" id="3.20.20.30:FF:000002">
    <property type="entry name" value="LLM class flavin-dependent oxidoreductase"/>
    <property type="match status" value="1"/>
</dbReference>
<dbReference type="CDD" id="cd00347">
    <property type="entry name" value="Flavin_utilizing_monoxygenases"/>
    <property type="match status" value="2"/>
</dbReference>
<dbReference type="EMBL" id="PGVG01000008">
    <property type="protein sequence ID" value="PJG54802.1"/>
    <property type="molecule type" value="Genomic_DNA"/>
</dbReference>
<sequence length="335" mass="35753">MIPFSVLDLAPIRQGGDAAQAFANSLDLAQHAEKWGYKRFWLAEHHNMAGIASAATSVVIGHVAGGTKTIRVGSGGIMLPNHSPLVIAEQFGTLESLYPGRIDLGLGRAPGTDQLTARALRRDLATTSENFPHDVLELQALLGDVQPNQAIRAVPGMGTKVPLWILGSSTFGAQLAAMLGLPFAFASHFAPQMMMPALREYRARFEPSAQLDKPYAMVGVNVFAADSDAEAQRMFSSLQQQFINLRRGTPGPLPPPTGDMDALWSPAETAGVAQALSCSAVGSPTVVEEKLKALIAETGADELMTTGQIYDHTARLRSFEIAAEVRDRLATQPAV</sequence>
<protein>
    <recommendedName>
        <fullName evidence="2">Luciferase-like monooxygenase</fullName>
    </recommendedName>
</protein>
<dbReference type="InterPro" id="IPR019949">
    <property type="entry name" value="CmoO-like"/>
</dbReference>
<dbReference type="RefSeq" id="WP_100232171.1">
    <property type="nucleotide sequence ID" value="NZ_PGVG01000008.1"/>
</dbReference>
<reference evidence="4 5" key="1">
    <citation type="submission" date="2017-11" db="EMBL/GenBank/DDBJ databases">
        <title>Bradyrhizobium forestalis sp. nov., an efficient nitrogen-fixing bacterium isolated from nodules of forest legume species in the Amazon.</title>
        <authorList>
            <person name="Costa E.M."/>
            <person name="Guimaraes A."/>
            <person name="Carvalho T.S."/>
            <person name="Rodrigues T.L."/>
            <person name="Ribeiro P.R.A."/>
            <person name="Lebbe L."/>
            <person name="Willems A."/>
            <person name="Moreira F.M.S."/>
        </authorList>
    </citation>
    <scope>NUCLEOTIDE SEQUENCE [LARGE SCALE GENOMIC DNA]</scope>
    <source>
        <strain evidence="4 5">INPA54B</strain>
    </source>
</reference>
<evidence type="ECO:0000313" key="5">
    <source>
        <dbReference type="Proteomes" id="UP000231194"/>
    </source>
</evidence>
<organism evidence="4 5">
    <name type="scientific">Bradyrhizobium forestalis</name>
    <dbReference type="NCBI Taxonomy" id="1419263"/>
    <lineage>
        <taxon>Bacteria</taxon>
        <taxon>Pseudomonadati</taxon>
        <taxon>Pseudomonadota</taxon>
        <taxon>Alphaproteobacteria</taxon>
        <taxon>Hyphomicrobiales</taxon>
        <taxon>Nitrobacteraceae</taxon>
        <taxon>Bradyrhizobium</taxon>
    </lineage>
</organism>
<proteinExistence type="predicted"/>
<dbReference type="GO" id="GO:0005829">
    <property type="term" value="C:cytosol"/>
    <property type="evidence" value="ECO:0007669"/>
    <property type="project" value="TreeGrafter"/>
</dbReference>
<dbReference type="NCBIfam" id="TIGR03558">
    <property type="entry name" value="oxido_grp_1"/>
    <property type="match status" value="1"/>
</dbReference>
<evidence type="ECO:0000259" key="3">
    <source>
        <dbReference type="Pfam" id="PF00296"/>
    </source>
</evidence>
<name>A0A2M8RAE8_9BRAD</name>
<evidence type="ECO:0000256" key="2">
    <source>
        <dbReference type="ARBA" id="ARBA00074555"/>
    </source>
</evidence>
<comment type="similarity">
    <text evidence="1">To bacterial alkanal monooxygenase alpha and beta chains.</text>
</comment>
<evidence type="ECO:0000256" key="1">
    <source>
        <dbReference type="ARBA" id="ARBA00007789"/>
    </source>
</evidence>
<dbReference type="OrthoDB" id="9780518at2"/>
<dbReference type="SUPFAM" id="SSF51679">
    <property type="entry name" value="Bacterial luciferase-like"/>
    <property type="match status" value="1"/>
</dbReference>
<dbReference type="PANTHER" id="PTHR30137">
    <property type="entry name" value="LUCIFERASE-LIKE MONOOXYGENASE"/>
    <property type="match status" value="1"/>
</dbReference>
<feature type="domain" description="Luciferase-like" evidence="3">
    <location>
        <begin position="3"/>
        <end position="301"/>
    </location>
</feature>
<dbReference type="GO" id="GO:0016705">
    <property type="term" value="F:oxidoreductase activity, acting on paired donors, with incorporation or reduction of molecular oxygen"/>
    <property type="evidence" value="ECO:0007669"/>
    <property type="project" value="InterPro"/>
</dbReference>
<dbReference type="Pfam" id="PF00296">
    <property type="entry name" value="Bac_luciferase"/>
    <property type="match status" value="1"/>
</dbReference>
<dbReference type="InterPro" id="IPR050766">
    <property type="entry name" value="Bact_Lucif_Oxidored"/>
</dbReference>
<gene>
    <name evidence="4" type="ORF">CVM73_11875</name>
</gene>
<evidence type="ECO:0000313" key="4">
    <source>
        <dbReference type="EMBL" id="PJG54802.1"/>
    </source>
</evidence>
<dbReference type="Proteomes" id="UP000231194">
    <property type="component" value="Unassembled WGS sequence"/>
</dbReference>
<dbReference type="InterPro" id="IPR011251">
    <property type="entry name" value="Luciferase-like_dom"/>
</dbReference>
<dbReference type="PANTHER" id="PTHR30137:SF6">
    <property type="entry name" value="LUCIFERASE-LIKE MONOOXYGENASE"/>
    <property type="match status" value="1"/>
</dbReference>